<comment type="caution">
    <text evidence="1">The sequence shown here is derived from an EMBL/GenBank/DDBJ whole genome shotgun (WGS) entry which is preliminary data.</text>
</comment>
<evidence type="ECO:0000313" key="2">
    <source>
        <dbReference type="Proteomes" id="UP000466442"/>
    </source>
</evidence>
<dbReference type="AlphaFoldDB" id="A0A8S9XP30"/>
<dbReference type="EMBL" id="WIXP02000005">
    <property type="protein sequence ID" value="KAF6210812.1"/>
    <property type="molecule type" value="Genomic_DNA"/>
</dbReference>
<proteinExistence type="predicted"/>
<keyword evidence="2" id="KW-1185">Reference proteome</keyword>
<name>A0A8S9XP30_APOLU</name>
<gene>
    <name evidence="1" type="ORF">GE061_013923</name>
</gene>
<reference evidence="1" key="1">
    <citation type="journal article" date="2021" name="Mol. Ecol. Resour.">
        <title>Apolygus lucorum genome provides insights into omnivorousness and mesophyll feeding.</title>
        <authorList>
            <person name="Liu Y."/>
            <person name="Liu H."/>
            <person name="Wang H."/>
            <person name="Huang T."/>
            <person name="Liu B."/>
            <person name="Yang B."/>
            <person name="Yin L."/>
            <person name="Li B."/>
            <person name="Zhang Y."/>
            <person name="Zhang S."/>
            <person name="Jiang F."/>
            <person name="Zhang X."/>
            <person name="Ren Y."/>
            <person name="Wang B."/>
            <person name="Wang S."/>
            <person name="Lu Y."/>
            <person name="Wu K."/>
            <person name="Fan W."/>
            <person name="Wang G."/>
        </authorList>
    </citation>
    <scope>NUCLEOTIDE SEQUENCE</scope>
    <source>
        <strain evidence="1">12Hb</strain>
    </source>
</reference>
<dbReference type="Proteomes" id="UP000466442">
    <property type="component" value="Linkage Group LG5"/>
</dbReference>
<evidence type="ECO:0000313" key="1">
    <source>
        <dbReference type="EMBL" id="KAF6210812.1"/>
    </source>
</evidence>
<sequence length="153" mass="18015">MASTWRKALSSILPFSHAFDDECCLSLPLFSREKYLFHTVLFQDIYSISYRGFPSKVRFSPLETRESGLDQHRIFEANVLRLRRSSFVLVNFEVVFEKSSWITVAEYHPSSLLRFTFQQDSTFRRRKFYCSTNIIPFQLGGWKSTSFSSVRHS</sequence>
<protein>
    <submittedName>
        <fullName evidence="1">Uncharacterized protein</fullName>
    </submittedName>
</protein>
<organism evidence="1 2">
    <name type="scientific">Apolygus lucorum</name>
    <name type="common">Small green plant bug</name>
    <name type="synonym">Lygocoris lucorum</name>
    <dbReference type="NCBI Taxonomy" id="248454"/>
    <lineage>
        <taxon>Eukaryota</taxon>
        <taxon>Metazoa</taxon>
        <taxon>Ecdysozoa</taxon>
        <taxon>Arthropoda</taxon>
        <taxon>Hexapoda</taxon>
        <taxon>Insecta</taxon>
        <taxon>Pterygota</taxon>
        <taxon>Neoptera</taxon>
        <taxon>Paraneoptera</taxon>
        <taxon>Hemiptera</taxon>
        <taxon>Heteroptera</taxon>
        <taxon>Panheteroptera</taxon>
        <taxon>Cimicomorpha</taxon>
        <taxon>Miridae</taxon>
        <taxon>Mirini</taxon>
        <taxon>Apolygus</taxon>
    </lineage>
</organism>
<accession>A0A8S9XP30</accession>